<evidence type="ECO:0000259" key="12">
    <source>
        <dbReference type="PROSITE" id="PS52015"/>
    </source>
</evidence>
<dbReference type="PANTHER" id="PTHR33446">
    <property type="entry name" value="PROTEIN TONB-RELATED"/>
    <property type="match status" value="1"/>
</dbReference>
<proteinExistence type="inferred from homology"/>
<dbReference type="AlphaFoldDB" id="A0A0R3NGX3"/>
<accession>A0A0R3NGX3</accession>
<evidence type="ECO:0000313" key="13">
    <source>
        <dbReference type="EMBL" id="KRR29232.1"/>
    </source>
</evidence>
<evidence type="ECO:0000256" key="3">
    <source>
        <dbReference type="ARBA" id="ARBA00022448"/>
    </source>
</evidence>
<evidence type="ECO:0000256" key="5">
    <source>
        <dbReference type="ARBA" id="ARBA00022519"/>
    </source>
</evidence>
<evidence type="ECO:0000256" key="2">
    <source>
        <dbReference type="ARBA" id="ARBA00006555"/>
    </source>
</evidence>
<evidence type="ECO:0000256" key="1">
    <source>
        <dbReference type="ARBA" id="ARBA00004383"/>
    </source>
</evidence>
<keyword evidence="8 11" id="KW-1133">Transmembrane helix</keyword>
<dbReference type="Proteomes" id="UP000052023">
    <property type="component" value="Unassembled WGS sequence"/>
</dbReference>
<reference evidence="13 14" key="1">
    <citation type="submission" date="2014-03" db="EMBL/GenBank/DDBJ databases">
        <title>Bradyrhizobium valentinum sp. nov., isolated from effective nodules of Lupinus mariae-josephae, a lupine endemic of basic-lime soils in Eastern Spain.</title>
        <authorList>
            <person name="Duran D."/>
            <person name="Rey L."/>
            <person name="Navarro A."/>
            <person name="Busquets A."/>
            <person name="Imperial J."/>
            <person name="Ruiz-Argueso T."/>
        </authorList>
    </citation>
    <scope>NUCLEOTIDE SEQUENCE [LARGE SCALE GENOMIC DNA]</scope>
    <source>
        <strain evidence="13 14">Ro19</strain>
    </source>
</reference>
<dbReference type="PROSITE" id="PS52015">
    <property type="entry name" value="TONB_CTD"/>
    <property type="match status" value="1"/>
</dbReference>
<evidence type="ECO:0000256" key="6">
    <source>
        <dbReference type="ARBA" id="ARBA00022692"/>
    </source>
</evidence>
<evidence type="ECO:0000256" key="11">
    <source>
        <dbReference type="SAM" id="Phobius"/>
    </source>
</evidence>
<comment type="caution">
    <text evidence="13">The sequence shown here is derived from an EMBL/GenBank/DDBJ whole genome shotgun (WGS) entry which is preliminary data.</text>
</comment>
<dbReference type="Pfam" id="PF03544">
    <property type="entry name" value="TonB_C"/>
    <property type="match status" value="1"/>
</dbReference>
<dbReference type="NCBIfam" id="TIGR01352">
    <property type="entry name" value="tonB_Cterm"/>
    <property type="match status" value="1"/>
</dbReference>
<dbReference type="InterPro" id="IPR006260">
    <property type="entry name" value="TonB/TolA_C"/>
</dbReference>
<dbReference type="GO" id="GO:0055085">
    <property type="term" value="P:transmembrane transport"/>
    <property type="evidence" value="ECO:0007669"/>
    <property type="project" value="InterPro"/>
</dbReference>
<dbReference type="EMBL" id="LLYA01000035">
    <property type="protein sequence ID" value="KRR29232.1"/>
    <property type="molecule type" value="Genomic_DNA"/>
</dbReference>
<feature type="transmembrane region" description="Helical" evidence="11">
    <location>
        <begin position="20"/>
        <end position="40"/>
    </location>
</feature>
<dbReference type="InterPro" id="IPR037682">
    <property type="entry name" value="TonB_C"/>
</dbReference>
<protein>
    <submittedName>
        <fullName evidence="13">Energy transducer TonB</fullName>
    </submittedName>
</protein>
<organism evidence="13 14">
    <name type="scientific">Bradyrhizobium retamae</name>
    <dbReference type="NCBI Taxonomy" id="1300035"/>
    <lineage>
        <taxon>Bacteria</taxon>
        <taxon>Pseudomonadati</taxon>
        <taxon>Pseudomonadota</taxon>
        <taxon>Alphaproteobacteria</taxon>
        <taxon>Hyphomicrobiales</taxon>
        <taxon>Nitrobacteraceae</taxon>
        <taxon>Bradyrhizobium</taxon>
    </lineage>
</organism>
<dbReference type="RefSeq" id="WP_057842178.1">
    <property type="nucleotide sequence ID" value="NZ_LLYA01000035.1"/>
</dbReference>
<dbReference type="GO" id="GO:0015031">
    <property type="term" value="P:protein transport"/>
    <property type="evidence" value="ECO:0007669"/>
    <property type="project" value="UniProtKB-KW"/>
</dbReference>
<sequence length="277" mass="29016">MNAFALHDISDQAGVRRWGASAFAIAAAHVALIALAVNWATQRPTPGVSMPAIMVDMAPVSSAPQPTPMDLAPGPVMQQADASPPPEAVQQEVVPEQIAPTPPQEKPEVVAPPEQKTEPTPPKPEPAKVELEKKPAPVKPKVVRAEAKKPAEAPPAPRTTASPRAERQAPAASAVSSGASAAAVASYNQLVLAHLRRFKQYPPEAKATGKQGVGRVNFTLSRSGQVTASKLVGSTGHAALDAESLATLRRAQPFPPFPPDMKQASMSFTMPVSFGLR</sequence>
<dbReference type="Gene3D" id="3.30.1150.10">
    <property type="match status" value="1"/>
</dbReference>
<evidence type="ECO:0000256" key="4">
    <source>
        <dbReference type="ARBA" id="ARBA00022475"/>
    </source>
</evidence>
<name>A0A0R3NGX3_9BRAD</name>
<keyword evidence="5" id="KW-0997">Cell inner membrane</keyword>
<keyword evidence="3" id="KW-0813">Transport</keyword>
<feature type="compositionally biased region" description="Basic and acidic residues" evidence="10">
    <location>
        <begin position="125"/>
        <end position="135"/>
    </location>
</feature>
<dbReference type="OrthoDB" id="7433592at2"/>
<keyword evidence="14" id="KW-1185">Reference proteome</keyword>
<keyword evidence="4" id="KW-1003">Cell membrane</keyword>
<evidence type="ECO:0000256" key="8">
    <source>
        <dbReference type="ARBA" id="ARBA00022989"/>
    </source>
</evidence>
<comment type="subcellular location">
    <subcellularLocation>
        <location evidence="1">Cell inner membrane</location>
        <topology evidence="1">Single-pass membrane protein</topology>
        <orientation evidence="1">Periplasmic side</orientation>
    </subcellularLocation>
</comment>
<dbReference type="PANTHER" id="PTHR33446:SF13">
    <property type="entry name" value="TONB PROTEIN"/>
    <property type="match status" value="1"/>
</dbReference>
<keyword evidence="6 11" id="KW-0812">Transmembrane</keyword>
<dbReference type="GO" id="GO:0005886">
    <property type="term" value="C:plasma membrane"/>
    <property type="evidence" value="ECO:0007669"/>
    <property type="project" value="UniProtKB-SubCell"/>
</dbReference>
<feature type="compositionally biased region" description="Low complexity" evidence="10">
    <location>
        <begin position="158"/>
        <end position="173"/>
    </location>
</feature>
<dbReference type="SUPFAM" id="SSF74653">
    <property type="entry name" value="TolA/TonB C-terminal domain"/>
    <property type="match status" value="1"/>
</dbReference>
<dbReference type="InterPro" id="IPR051045">
    <property type="entry name" value="TonB-dependent_transducer"/>
</dbReference>
<evidence type="ECO:0000313" key="14">
    <source>
        <dbReference type="Proteomes" id="UP000052023"/>
    </source>
</evidence>
<feature type="region of interest" description="Disordered" evidence="10">
    <location>
        <begin position="61"/>
        <end position="173"/>
    </location>
</feature>
<feature type="compositionally biased region" description="Low complexity" evidence="10">
    <location>
        <begin position="88"/>
        <end position="99"/>
    </location>
</feature>
<gene>
    <name evidence="13" type="ORF">CQ13_17065</name>
</gene>
<evidence type="ECO:0000256" key="7">
    <source>
        <dbReference type="ARBA" id="ARBA00022927"/>
    </source>
</evidence>
<keyword evidence="9 11" id="KW-0472">Membrane</keyword>
<comment type="similarity">
    <text evidence="2">Belongs to the TonB family.</text>
</comment>
<evidence type="ECO:0000256" key="9">
    <source>
        <dbReference type="ARBA" id="ARBA00023136"/>
    </source>
</evidence>
<evidence type="ECO:0000256" key="10">
    <source>
        <dbReference type="SAM" id="MobiDB-lite"/>
    </source>
</evidence>
<feature type="domain" description="TonB C-terminal" evidence="12">
    <location>
        <begin position="186"/>
        <end position="277"/>
    </location>
</feature>
<keyword evidence="7" id="KW-0653">Protein transport</keyword>
<dbReference type="FunFam" id="3.30.1150.10:FF:000012">
    <property type="entry name" value="Energy transducer TonB"/>
    <property type="match status" value="1"/>
</dbReference>